<keyword evidence="2" id="KW-0472">Membrane</keyword>
<feature type="transmembrane region" description="Helical" evidence="2">
    <location>
        <begin position="84"/>
        <end position="102"/>
    </location>
</feature>
<keyword evidence="4" id="KW-1185">Reference proteome</keyword>
<proteinExistence type="predicted"/>
<name>A0ABQ3MEU5_9PSEU</name>
<reference evidence="4" key="1">
    <citation type="journal article" date="2019" name="Int. J. Syst. Evol. Microbiol.">
        <title>The Global Catalogue of Microorganisms (GCM) 10K type strain sequencing project: providing services to taxonomists for standard genome sequencing and annotation.</title>
        <authorList>
            <consortium name="The Broad Institute Genomics Platform"/>
            <consortium name="The Broad Institute Genome Sequencing Center for Infectious Disease"/>
            <person name="Wu L."/>
            <person name="Ma J."/>
        </authorList>
    </citation>
    <scope>NUCLEOTIDE SEQUENCE [LARGE SCALE GENOMIC DNA]</scope>
    <source>
        <strain evidence="4">CGMCC 4.7367</strain>
    </source>
</reference>
<feature type="region of interest" description="Disordered" evidence="1">
    <location>
        <begin position="1"/>
        <end position="28"/>
    </location>
</feature>
<sequence length="224" mass="23963">MNPTDRNRGPAGEEQAVRTYSSKRRPTPLDQIGGPAGFVYSAIPVVVFVAANAFLPLTATITVSVAVGLTIAGYRLLRGERFTLAAGGLLGLAIAIGVVSLTGSARDFFVIGIWTYLAVFVLTLGSVLLRRPLTGVAWNLVHGGKNAWRAGHRVLRAHDVATLAVAAVSGARFAVQQWLYVSDETGWLGVARIAMGWPLTVLAALVVVWAWRRSTRLLPPIPRT</sequence>
<evidence type="ECO:0000313" key="4">
    <source>
        <dbReference type="Proteomes" id="UP000605568"/>
    </source>
</evidence>
<protein>
    <submittedName>
        <fullName evidence="3">Membrane protein</fullName>
    </submittedName>
</protein>
<comment type="caution">
    <text evidence="3">The sequence shown here is derived from an EMBL/GenBank/DDBJ whole genome shotgun (WGS) entry which is preliminary data.</text>
</comment>
<organism evidence="3 4">
    <name type="scientific">Lentzea cavernae</name>
    <dbReference type="NCBI Taxonomy" id="2020703"/>
    <lineage>
        <taxon>Bacteria</taxon>
        <taxon>Bacillati</taxon>
        <taxon>Actinomycetota</taxon>
        <taxon>Actinomycetes</taxon>
        <taxon>Pseudonocardiales</taxon>
        <taxon>Pseudonocardiaceae</taxon>
        <taxon>Lentzea</taxon>
    </lineage>
</organism>
<dbReference type="Proteomes" id="UP000605568">
    <property type="component" value="Unassembled WGS sequence"/>
</dbReference>
<feature type="transmembrane region" description="Helical" evidence="2">
    <location>
        <begin position="108"/>
        <end position="129"/>
    </location>
</feature>
<evidence type="ECO:0000256" key="2">
    <source>
        <dbReference type="SAM" id="Phobius"/>
    </source>
</evidence>
<keyword evidence="2" id="KW-0812">Transmembrane</keyword>
<dbReference type="Pfam" id="PF11361">
    <property type="entry name" value="DUF3159"/>
    <property type="match status" value="1"/>
</dbReference>
<gene>
    <name evidence="3" type="ORF">GCM10017774_39770</name>
</gene>
<accession>A0ABQ3MEU5</accession>
<evidence type="ECO:0000256" key="1">
    <source>
        <dbReference type="SAM" id="MobiDB-lite"/>
    </source>
</evidence>
<dbReference type="RefSeq" id="WP_191299493.1">
    <property type="nucleotide sequence ID" value="NZ_BNAR01000005.1"/>
</dbReference>
<feature type="transmembrane region" description="Helical" evidence="2">
    <location>
        <begin position="186"/>
        <end position="211"/>
    </location>
</feature>
<dbReference type="InterPro" id="IPR016566">
    <property type="entry name" value="UCP010219"/>
</dbReference>
<evidence type="ECO:0000313" key="3">
    <source>
        <dbReference type="EMBL" id="GHH42811.1"/>
    </source>
</evidence>
<keyword evidence="2" id="KW-1133">Transmembrane helix</keyword>
<dbReference type="EMBL" id="BNAR01000005">
    <property type="protein sequence ID" value="GHH42811.1"/>
    <property type="molecule type" value="Genomic_DNA"/>
</dbReference>